<dbReference type="Proteomes" id="UP000827092">
    <property type="component" value="Unassembled WGS sequence"/>
</dbReference>
<proteinExistence type="predicted"/>
<protein>
    <submittedName>
        <fullName evidence="1">Uncharacterized protein</fullName>
    </submittedName>
</protein>
<comment type="caution">
    <text evidence="1">The sequence shown here is derived from an EMBL/GenBank/DDBJ whole genome shotgun (WGS) entry which is preliminary data.</text>
</comment>
<gene>
    <name evidence="1" type="ORF">JTE90_026271</name>
</gene>
<evidence type="ECO:0000313" key="2">
    <source>
        <dbReference type="Proteomes" id="UP000827092"/>
    </source>
</evidence>
<keyword evidence="2" id="KW-1185">Reference proteome</keyword>
<organism evidence="1 2">
    <name type="scientific">Oedothorax gibbosus</name>
    <dbReference type="NCBI Taxonomy" id="931172"/>
    <lineage>
        <taxon>Eukaryota</taxon>
        <taxon>Metazoa</taxon>
        <taxon>Ecdysozoa</taxon>
        <taxon>Arthropoda</taxon>
        <taxon>Chelicerata</taxon>
        <taxon>Arachnida</taxon>
        <taxon>Araneae</taxon>
        <taxon>Araneomorphae</taxon>
        <taxon>Entelegynae</taxon>
        <taxon>Araneoidea</taxon>
        <taxon>Linyphiidae</taxon>
        <taxon>Erigoninae</taxon>
        <taxon>Oedothorax</taxon>
    </lineage>
</organism>
<accession>A0AAV6U2Q2</accession>
<sequence>MEAFPGTEGAARKEDFFVWVIFRNVKLRIQRFTCPLQNNLESTVAQVRRFYIQTLTKSTSGAFNRFPGAVSPHPHFLHLPFFPLIKRAHFNLKDQLFTRAYGQIHLWKDYYQQLIADEQKTDAGGQNNRGSSVAARRICDVTMNS</sequence>
<name>A0AAV6U2Q2_9ARAC</name>
<dbReference type="AlphaFoldDB" id="A0AAV6U2Q2"/>
<evidence type="ECO:0000313" key="1">
    <source>
        <dbReference type="EMBL" id="KAG8178300.1"/>
    </source>
</evidence>
<reference evidence="1 2" key="1">
    <citation type="journal article" date="2022" name="Nat. Ecol. Evol.">
        <title>A masculinizing supergene underlies an exaggerated male reproductive morph in a spider.</title>
        <authorList>
            <person name="Hendrickx F."/>
            <person name="De Corte Z."/>
            <person name="Sonet G."/>
            <person name="Van Belleghem S.M."/>
            <person name="Kostlbacher S."/>
            <person name="Vangestel C."/>
        </authorList>
    </citation>
    <scope>NUCLEOTIDE SEQUENCE [LARGE SCALE GENOMIC DNA]</scope>
    <source>
        <strain evidence="1">W744_W776</strain>
    </source>
</reference>
<dbReference type="EMBL" id="JAFNEN010000703">
    <property type="protein sequence ID" value="KAG8178300.1"/>
    <property type="molecule type" value="Genomic_DNA"/>
</dbReference>